<evidence type="ECO:0000256" key="2">
    <source>
        <dbReference type="ARBA" id="ARBA00022679"/>
    </source>
</evidence>
<dbReference type="PANTHER" id="PTHR43542">
    <property type="entry name" value="METHYLTRANSFERASE"/>
    <property type="match status" value="1"/>
</dbReference>
<evidence type="ECO:0000313" key="3">
    <source>
        <dbReference type="EMBL" id="EQD29415.1"/>
    </source>
</evidence>
<dbReference type="InterPro" id="IPR029063">
    <property type="entry name" value="SAM-dependent_MTases_sf"/>
</dbReference>
<name>T0ZHW3_9ZZZZ</name>
<evidence type="ECO:0000256" key="1">
    <source>
        <dbReference type="ARBA" id="ARBA00022603"/>
    </source>
</evidence>
<dbReference type="SUPFAM" id="SSF53335">
    <property type="entry name" value="S-adenosyl-L-methionine-dependent methyltransferases"/>
    <property type="match status" value="1"/>
</dbReference>
<organism evidence="3">
    <name type="scientific">mine drainage metagenome</name>
    <dbReference type="NCBI Taxonomy" id="410659"/>
    <lineage>
        <taxon>unclassified sequences</taxon>
        <taxon>metagenomes</taxon>
        <taxon>ecological metagenomes</taxon>
    </lineage>
</organism>
<dbReference type="CDD" id="cd02440">
    <property type="entry name" value="AdoMet_MTases"/>
    <property type="match status" value="1"/>
</dbReference>
<reference evidence="3" key="1">
    <citation type="submission" date="2013-08" db="EMBL/GenBank/DDBJ databases">
        <authorList>
            <person name="Mendez C."/>
            <person name="Richter M."/>
            <person name="Ferrer M."/>
            <person name="Sanchez J."/>
        </authorList>
    </citation>
    <scope>NUCLEOTIDE SEQUENCE</scope>
</reference>
<dbReference type="Pfam" id="PF03602">
    <property type="entry name" value="Cons_hypoth95"/>
    <property type="match status" value="1"/>
</dbReference>
<dbReference type="InterPro" id="IPR004398">
    <property type="entry name" value="RNA_MeTrfase_RsmD"/>
</dbReference>
<dbReference type="GO" id="GO:0008168">
    <property type="term" value="F:methyltransferase activity"/>
    <property type="evidence" value="ECO:0007669"/>
    <property type="project" value="UniProtKB-KW"/>
</dbReference>
<reference evidence="3" key="2">
    <citation type="journal article" date="2014" name="ISME J.">
        <title>Microbial stratification in low pH oxic and suboxic macroscopic growths along an acid mine drainage.</title>
        <authorList>
            <person name="Mendez-Garcia C."/>
            <person name="Mesa V."/>
            <person name="Sprenger R.R."/>
            <person name="Richter M."/>
            <person name="Diez M.S."/>
            <person name="Solano J."/>
            <person name="Bargiela R."/>
            <person name="Golyshina O.V."/>
            <person name="Manteca A."/>
            <person name="Ramos J.L."/>
            <person name="Gallego J.R."/>
            <person name="Llorente I."/>
            <person name="Martins Dos Santos V.A."/>
            <person name="Jensen O.N."/>
            <person name="Pelaez A.I."/>
            <person name="Sanchez J."/>
            <person name="Ferrer M."/>
        </authorList>
    </citation>
    <scope>NUCLEOTIDE SEQUENCE</scope>
</reference>
<keyword evidence="1" id="KW-0489">Methyltransferase</keyword>
<dbReference type="Gene3D" id="3.40.50.150">
    <property type="entry name" value="Vaccinia Virus protein VP39"/>
    <property type="match status" value="1"/>
</dbReference>
<dbReference type="GO" id="GO:0031167">
    <property type="term" value="P:rRNA methylation"/>
    <property type="evidence" value="ECO:0007669"/>
    <property type="project" value="InterPro"/>
</dbReference>
<comment type="caution">
    <text evidence="3">The sequence shown here is derived from an EMBL/GenBank/DDBJ whole genome shotgun (WGS) entry which is preliminary data.</text>
</comment>
<dbReference type="PANTHER" id="PTHR43542:SF1">
    <property type="entry name" value="METHYLTRANSFERASE"/>
    <property type="match status" value="1"/>
</dbReference>
<keyword evidence="2" id="KW-0808">Transferase</keyword>
<accession>T0ZHW3</accession>
<proteinExistence type="predicted"/>
<sequence length="174" mass="18781">MTDSGLRASTGLVRAAICNILGERLESAQVVDLFAGVGSLGLEVLSRGAAKVTFVELQQAHARVIEANLAMLGFQERGEVVVGDALSWVIRSQSALRTAGLVLMDPPYRDRGPDLCLAAVERIGALAEELPDWDPVVVVEHHRQLSVPSAPGALNCVRTARYGTTELSFYRRRT</sequence>
<dbReference type="AlphaFoldDB" id="T0ZHW3"/>
<protein>
    <submittedName>
        <fullName evidence="3">Uncharacterized protein</fullName>
    </submittedName>
</protein>
<dbReference type="EMBL" id="AUZX01015299">
    <property type="protein sequence ID" value="EQD29415.1"/>
    <property type="molecule type" value="Genomic_DNA"/>
</dbReference>
<dbReference type="PIRSF" id="PIRSF004553">
    <property type="entry name" value="CHP00095"/>
    <property type="match status" value="1"/>
</dbReference>
<gene>
    <name evidence="3" type="ORF">B1A_20723</name>
</gene>